<reference evidence="9" key="2">
    <citation type="submission" date="2015-11" db="EMBL/GenBank/DDBJ databases">
        <authorList>
            <person name="Zhang Y."/>
            <person name="Guo Z."/>
        </authorList>
    </citation>
    <scope>NUCLEOTIDE SEQUENCE</scope>
</reference>
<dbReference type="GO" id="GO:0000139">
    <property type="term" value="C:Golgi membrane"/>
    <property type="evidence" value="ECO:0007669"/>
    <property type="project" value="TreeGrafter"/>
</dbReference>
<dbReference type="AlphaFoldDB" id="A0A068Y9C6"/>
<evidence type="ECO:0000259" key="8">
    <source>
        <dbReference type="PROSITE" id="PS51328"/>
    </source>
</evidence>
<name>A0A068Y9C6_ECHMU</name>
<feature type="signal peptide" evidence="7">
    <location>
        <begin position="1"/>
        <end position="18"/>
    </location>
</feature>
<dbReference type="OMA" id="GCTADIR"/>
<accession>A0A068Y9C6</accession>
<dbReference type="GO" id="GO:0005789">
    <property type="term" value="C:endoplasmic reticulum membrane"/>
    <property type="evidence" value="ECO:0007669"/>
    <property type="project" value="TreeGrafter"/>
</dbReference>
<evidence type="ECO:0000256" key="4">
    <source>
        <dbReference type="ARBA" id="ARBA00022989"/>
    </source>
</evidence>
<keyword evidence="3 7" id="KW-0732">Signal</keyword>
<keyword evidence="5 6" id="KW-0472">Membrane</keyword>
<comment type="subcellular location">
    <subcellularLocation>
        <location evidence="1">Membrane</location>
        <topology evidence="1">Single-pass type I membrane protein</topology>
    </subcellularLocation>
</comment>
<dbReference type="InterPro" id="IPR005052">
    <property type="entry name" value="Lectin_leg"/>
</dbReference>
<feature type="chain" id="PRO_5009741623" evidence="7">
    <location>
        <begin position="19"/>
        <end position="310"/>
    </location>
</feature>
<feature type="transmembrane region" description="Helical" evidence="6">
    <location>
        <begin position="278"/>
        <end position="299"/>
    </location>
</feature>
<dbReference type="SUPFAM" id="SSF49899">
    <property type="entry name" value="Concanavalin A-like lectins/glucanases"/>
    <property type="match status" value="1"/>
</dbReference>
<dbReference type="EMBL" id="LN902841">
    <property type="protein sequence ID" value="CDS41391.1"/>
    <property type="molecule type" value="Genomic_DNA"/>
</dbReference>
<evidence type="ECO:0000313" key="10">
    <source>
        <dbReference type="Proteomes" id="UP000017246"/>
    </source>
</evidence>
<dbReference type="Proteomes" id="UP000017246">
    <property type="component" value="Unassembled WGS sequence"/>
</dbReference>
<keyword evidence="10" id="KW-1185">Reference proteome</keyword>
<protein>
    <submittedName>
        <fullName evidence="9">Vesicular integral membrane protein vip36</fullName>
    </submittedName>
</protein>
<dbReference type="Gene3D" id="2.60.120.200">
    <property type="match status" value="1"/>
</dbReference>
<gene>
    <name evidence="9" type="ORF">EmuJ_000903900</name>
</gene>
<dbReference type="STRING" id="6211.A0A068Y9C6"/>
<dbReference type="InterPro" id="IPR051136">
    <property type="entry name" value="Intracellular_Lectin-GPT"/>
</dbReference>
<dbReference type="GO" id="GO:0030134">
    <property type="term" value="C:COPII-coated ER to Golgi transport vesicle"/>
    <property type="evidence" value="ECO:0007669"/>
    <property type="project" value="TreeGrafter"/>
</dbReference>
<sequence>MNRLWCIVCLLLLSLVQCEKFQRRDHSLVPPYTGGWTSYGTTIFSPSVVRLTSDQRGAMAGVSNVYPLYSRDWEVIIDFRVSGSTGTLFGDGFAFWYTANPIKPGPALGAETIFRGLGIFYDTYSNHNGEHAHEHPYVSAMVSNGSVAYDHDHDGTQTQLAGCHVSFRNKNHKTKTLIRYSKDTLEVFMDIDNQNKWTTCFEVGGVHLPTGYYLGVSAATGDLTDTHEVLSLKTYDLGLAYTNEELLEDRSAIEPSADSAELPRPHVPDVPQRSLWNIFFYIFVGLFFLSLCLIGRMCYVNNQRRKKRLF</sequence>
<dbReference type="InterPro" id="IPR013320">
    <property type="entry name" value="ConA-like_dom_sf"/>
</dbReference>
<reference evidence="9" key="1">
    <citation type="journal article" date="2013" name="Nature">
        <title>The genomes of four tapeworm species reveal adaptations to parasitism.</title>
        <authorList>
            <person name="Tsai I.J."/>
            <person name="Zarowiecki M."/>
            <person name="Holroyd N."/>
            <person name="Garciarrubio A."/>
            <person name="Sanchez-Flores A."/>
            <person name="Brooks K.L."/>
            <person name="Tracey A."/>
            <person name="Bobes R.J."/>
            <person name="Fragoso G."/>
            <person name="Sciutto E."/>
            <person name="Aslett M."/>
            <person name="Beasley H."/>
            <person name="Bennett H.M."/>
            <person name="Cai J."/>
            <person name="Camicia F."/>
            <person name="Clark R."/>
            <person name="Cucher M."/>
            <person name="De Silva N."/>
            <person name="Day T.A."/>
            <person name="Deplazes P."/>
            <person name="Estrada K."/>
            <person name="Fernandez C."/>
            <person name="Holland P.W."/>
            <person name="Hou J."/>
            <person name="Hu S."/>
            <person name="Huckvale T."/>
            <person name="Hung S.S."/>
            <person name="Kamenetzky L."/>
            <person name="Keane J.A."/>
            <person name="Kiss F."/>
            <person name="Koziol U."/>
            <person name="Lambert O."/>
            <person name="Liu K."/>
            <person name="Luo X."/>
            <person name="Luo Y."/>
            <person name="Macchiaroli N."/>
            <person name="Nichol S."/>
            <person name="Paps J."/>
            <person name="Parkinson J."/>
            <person name="Pouchkina-Stantcheva N."/>
            <person name="Riddiford N."/>
            <person name="Rosenzvit M."/>
            <person name="Salinas G."/>
            <person name="Wasmuth J.D."/>
            <person name="Zamanian M."/>
            <person name="Zheng Y."/>
            <person name="Cai X."/>
            <person name="Soberon X."/>
            <person name="Olson P.D."/>
            <person name="Laclette J.P."/>
            <person name="Brehm K."/>
            <person name="Berriman M."/>
            <person name="Garciarrubio A."/>
            <person name="Bobes R.J."/>
            <person name="Fragoso G."/>
            <person name="Sanchez-Flores A."/>
            <person name="Estrada K."/>
            <person name="Cevallos M.A."/>
            <person name="Morett E."/>
            <person name="Gonzalez V."/>
            <person name="Portillo T."/>
            <person name="Ochoa-Leyva A."/>
            <person name="Jose M.V."/>
            <person name="Sciutto E."/>
            <person name="Landa A."/>
            <person name="Jimenez L."/>
            <person name="Valdes V."/>
            <person name="Carrero J.C."/>
            <person name="Larralde C."/>
            <person name="Morales-Montor J."/>
            <person name="Limon-Lason J."/>
            <person name="Soberon X."/>
            <person name="Laclette J.P."/>
        </authorList>
    </citation>
    <scope>NUCLEOTIDE SEQUENCE [LARGE SCALE GENOMIC DNA]</scope>
</reference>
<feature type="domain" description="L-type lectin-like" evidence="8">
    <location>
        <begin position="13"/>
        <end position="237"/>
    </location>
</feature>
<evidence type="ECO:0000256" key="1">
    <source>
        <dbReference type="ARBA" id="ARBA00004479"/>
    </source>
</evidence>
<dbReference type="PROSITE" id="PS51328">
    <property type="entry name" value="L_LECTIN_LIKE"/>
    <property type="match status" value="1"/>
</dbReference>
<evidence type="ECO:0000313" key="9">
    <source>
        <dbReference type="EMBL" id="CDS41391.1"/>
    </source>
</evidence>
<evidence type="ECO:0000256" key="5">
    <source>
        <dbReference type="ARBA" id="ARBA00023136"/>
    </source>
</evidence>
<proteinExistence type="predicted"/>
<evidence type="ECO:0000256" key="3">
    <source>
        <dbReference type="ARBA" id="ARBA00022729"/>
    </source>
</evidence>
<dbReference type="eggNOG" id="KOG3839">
    <property type="taxonomic scope" value="Eukaryota"/>
</dbReference>
<dbReference type="GO" id="GO:0006888">
    <property type="term" value="P:endoplasmic reticulum to Golgi vesicle-mediated transport"/>
    <property type="evidence" value="ECO:0007669"/>
    <property type="project" value="TreeGrafter"/>
</dbReference>
<evidence type="ECO:0000256" key="7">
    <source>
        <dbReference type="SAM" id="SignalP"/>
    </source>
</evidence>
<dbReference type="GO" id="GO:0005793">
    <property type="term" value="C:endoplasmic reticulum-Golgi intermediate compartment"/>
    <property type="evidence" value="ECO:0007669"/>
    <property type="project" value="TreeGrafter"/>
</dbReference>
<dbReference type="PANTHER" id="PTHR12223:SF45">
    <property type="entry name" value="RE50040P"/>
    <property type="match status" value="1"/>
</dbReference>
<organism evidence="9 10">
    <name type="scientific">Echinococcus multilocularis</name>
    <name type="common">Fox tapeworm</name>
    <dbReference type="NCBI Taxonomy" id="6211"/>
    <lineage>
        <taxon>Eukaryota</taxon>
        <taxon>Metazoa</taxon>
        <taxon>Spiralia</taxon>
        <taxon>Lophotrochozoa</taxon>
        <taxon>Platyhelminthes</taxon>
        <taxon>Cestoda</taxon>
        <taxon>Eucestoda</taxon>
        <taxon>Cyclophyllidea</taxon>
        <taxon>Taeniidae</taxon>
        <taxon>Echinococcus</taxon>
    </lineage>
</organism>
<keyword evidence="4 6" id="KW-1133">Transmembrane helix</keyword>
<keyword evidence="2 6" id="KW-0812">Transmembrane</keyword>
<evidence type="ECO:0000256" key="2">
    <source>
        <dbReference type="ARBA" id="ARBA00022692"/>
    </source>
</evidence>
<dbReference type="GO" id="GO:0005537">
    <property type="term" value="F:D-mannose binding"/>
    <property type="evidence" value="ECO:0007669"/>
    <property type="project" value="TreeGrafter"/>
</dbReference>
<dbReference type="PANTHER" id="PTHR12223">
    <property type="entry name" value="VESICULAR MANNOSE-BINDING LECTIN"/>
    <property type="match status" value="1"/>
</dbReference>
<dbReference type="Pfam" id="PF03388">
    <property type="entry name" value="Lectin_leg-like"/>
    <property type="match status" value="1"/>
</dbReference>
<evidence type="ECO:0000256" key="6">
    <source>
        <dbReference type="SAM" id="Phobius"/>
    </source>
</evidence>
<dbReference type="OrthoDB" id="270293at2759"/>